<reference evidence="1" key="1">
    <citation type="journal article" date="2020" name="Nature">
        <title>Giant virus diversity and host interactions through global metagenomics.</title>
        <authorList>
            <person name="Schulz F."/>
            <person name="Roux S."/>
            <person name="Paez-Espino D."/>
            <person name="Jungbluth S."/>
            <person name="Walsh D.A."/>
            <person name="Denef V.J."/>
            <person name="McMahon K.D."/>
            <person name="Konstantinidis K.T."/>
            <person name="Eloe-Fadrosh E.A."/>
            <person name="Kyrpides N.C."/>
            <person name="Woyke T."/>
        </authorList>
    </citation>
    <scope>NUCLEOTIDE SEQUENCE</scope>
    <source>
        <strain evidence="1">GVMAG-M-3300023179-71</strain>
    </source>
</reference>
<protein>
    <submittedName>
        <fullName evidence="1">Uncharacterized protein</fullName>
    </submittedName>
</protein>
<proteinExistence type="predicted"/>
<accession>A0A6C0H6Q0</accession>
<dbReference type="EMBL" id="MN739883">
    <property type="protein sequence ID" value="QHT75835.1"/>
    <property type="molecule type" value="Genomic_DNA"/>
</dbReference>
<name>A0A6C0H6Q0_9ZZZZ</name>
<dbReference type="AlphaFoldDB" id="A0A6C0H6Q0"/>
<evidence type="ECO:0000313" key="1">
    <source>
        <dbReference type="EMBL" id="QHT75835.1"/>
    </source>
</evidence>
<sequence>MILFFFNMKIKMTKKQFIYELNKKINSNLEYTKKLKLDIHLFKLKLQK</sequence>
<organism evidence="1">
    <name type="scientific">viral metagenome</name>
    <dbReference type="NCBI Taxonomy" id="1070528"/>
    <lineage>
        <taxon>unclassified sequences</taxon>
        <taxon>metagenomes</taxon>
        <taxon>organismal metagenomes</taxon>
    </lineage>
</organism>